<dbReference type="GO" id="GO:0005730">
    <property type="term" value="C:nucleolus"/>
    <property type="evidence" value="ECO:0007669"/>
    <property type="project" value="UniProtKB-SubCell"/>
</dbReference>
<gene>
    <name evidence="6" type="ORF">MKW94_029216</name>
</gene>
<dbReference type="AlphaFoldDB" id="A0AA41VN50"/>
<dbReference type="GO" id="GO:0005525">
    <property type="term" value="F:GTP binding"/>
    <property type="evidence" value="ECO:0007669"/>
    <property type="project" value="TreeGrafter"/>
</dbReference>
<dbReference type="Pfam" id="PF22298">
    <property type="entry name" value="Tsr1_G-like"/>
    <property type="match status" value="1"/>
</dbReference>
<dbReference type="EMBL" id="JAJJMA010255703">
    <property type="protein sequence ID" value="MCL7044209.1"/>
    <property type="molecule type" value="Genomic_DNA"/>
</dbReference>
<accession>A0AA41VN50</accession>
<dbReference type="GO" id="GO:0030686">
    <property type="term" value="C:90S preribosome"/>
    <property type="evidence" value="ECO:0007669"/>
    <property type="project" value="TreeGrafter"/>
</dbReference>
<evidence type="ECO:0000313" key="6">
    <source>
        <dbReference type="EMBL" id="MCL7044209.1"/>
    </source>
</evidence>
<dbReference type="InterPro" id="IPR012948">
    <property type="entry name" value="AARP2CN"/>
</dbReference>
<dbReference type="Pfam" id="PF08142">
    <property type="entry name" value="AARP2CN"/>
    <property type="match status" value="1"/>
</dbReference>
<keyword evidence="2" id="KW-0690">Ribosome biogenesis</keyword>
<dbReference type="GO" id="GO:0000462">
    <property type="term" value="P:maturation of SSU-rRNA from tricistronic rRNA transcript (SSU-rRNA, 5.8S rRNA, LSU-rRNA)"/>
    <property type="evidence" value="ECO:0007669"/>
    <property type="project" value="TreeGrafter"/>
</dbReference>
<dbReference type="PROSITE" id="PS51714">
    <property type="entry name" value="G_BMS1"/>
    <property type="match status" value="1"/>
</dbReference>
<dbReference type="SUPFAM" id="SSF52540">
    <property type="entry name" value="P-loop containing nucleoside triphosphate hydrolases"/>
    <property type="match status" value="1"/>
</dbReference>
<evidence type="ECO:0000256" key="3">
    <source>
        <dbReference type="ARBA" id="ARBA00023242"/>
    </source>
</evidence>
<evidence type="ECO:0000256" key="2">
    <source>
        <dbReference type="ARBA" id="ARBA00022517"/>
    </source>
</evidence>
<evidence type="ECO:0000259" key="5">
    <source>
        <dbReference type="PROSITE" id="PS51714"/>
    </source>
</evidence>
<feature type="domain" description="Bms1-type G" evidence="5">
    <location>
        <begin position="70"/>
        <end position="237"/>
    </location>
</feature>
<feature type="region of interest" description="Disordered" evidence="4">
    <location>
        <begin position="1"/>
        <end position="21"/>
    </location>
</feature>
<dbReference type="GO" id="GO:0000479">
    <property type="term" value="P:endonucleolytic cleavage of tricistronic rRNA transcript (SSU-rRNA, 5.8S rRNA, LSU-rRNA)"/>
    <property type="evidence" value="ECO:0007669"/>
    <property type="project" value="TreeGrafter"/>
</dbReference>
<evidence type="ECO:0000256" key="4">
    <source>
        <dbReference type="SAM" id="MobiDB-lite"/>
    </source>
</evidence>
<proteinExistence type="predicted"/>
<dbReference type="SMART" id="SM01362">
    <property type="entry name" value="DUF663"/>
    <property type="match status" value="1"/>
</dbReference>
<dbReference type="Proteomes" id="UP001177140">
    <property type="component" value="Unassembled WGS sequence"/>
</dbReference>
<evidence type="ECO:0000256" key="1">
    <source>
        <dbReference type="ARBA" id="ARBA00004604"/>
    </source>
</evidence>
<keyword evidence="7" id="KW-1185">Reference proteome</keyword>
<protein>
    <recommendedName>
        <fullName evidence="5">Bms1-type G domain-containing protein</fullName>
    </recommendedName>
</protein>
<reference evidence="6" key="1">
    <citation type="submission" date="2022-03" db="EMBL/GenBank/DDBJ databases">
        <title>A functionally conserved STORR gene fusion in Papaver species that diverged 16.8 million years ago.</title>
        <authorList>
            <person name="Catania T."/>
        </authorList>
    </citation>
    <scope>NUCLEOTIDE SEQUENCE</scope>
    <source>
        <strain evidence="6">S-191538</strain>
    </source>
</reference>
<evidence type="ECO:0000313" key="7">
    <source>
        <dbReference type="Proteomes" id="UP001177140"/>
    </source>
</evidence>
<dbReference type="InterPro" id="IPR039761">
    <property type="entry name" value="Bms1/Tsr1"/>
</dbReference>
<dbReference type="SMART" id="SM00785">
    <property type="entry name" value="AARP2CN"/>
    <property type="match status" value="1"/>
</dbReference>
<dbReference type="GO" id="GO:0003924">
    <property type="term" value="F:GTPase activity"/>
    <property type="evidence" value="ECO:0007669"/>
    <property type="project" value="TreeGrafter"/>
</dbReference>
<dbReference type="Gene3D" id="3.40.50.300">
    <property type="entry name" value="P-loop containing nucleotide triphosphate hydrolases"/>
    <property type="match status" value="1"/>
</dbReference>
<organism evidence="6 7">
    <name type="scientific">Papaver nudicaule</name>
    <name type="common">Iceland poppy</name>
    <dbReference type="NCBI Taxonomy" id="74823"/>
    <lineage>
        <taxon>Eukaryota</taxon>
        <taxon>Viridiplantae</taxon>
        <taxon>Streptophyta</taxon>
        <taxon>Embryophyta</taxon>
        <taxon>Tracheophyta</taxon>
        <taxon>Spermatophyta</taxon>
        <taxon>Magnoliopsida</taxon>
        <taxon>Ranunculales</taxon>
        <taxon>Papaveraceae</taxon>
        <taxon>Papaveroideae</taxon>
        <taxon>Papaver</taxon>
    </lineage>
</organism>
<dbReference type="PANTHER" id="PTHR12858">
    <property type="entry name" value="RIBOSOME BIOGENESIS PROTEIN"/>
    <property type="match status" value="1"/>
</dbReference>
<dbReference type="InterPro" id="IPR027417">
    <property type="entry name" value="P-loop_NTPase"/>
</dbReference>
<comment type="caution">
    <text evidence="6">The sequence shown here is derived from an EMBL/GenBank/DDBJ whole genome shotgun (WGS) entry which is preliminary data.</text>
</comment>
<dbReference type="PANTHER" id="PTHR12858:SF2">
    <property type="entry name" value="RIBOSOME BIOGENESIS PROTEIN BMS1 HOMOLOG"/>
    <property type="match status" value="1"/>
</dbReference>
<dbReference type="Pfam" id="PF04950">
    <property type="entry name" value="RIBIOP_C"/>
    <property type="match status" value="1"/>
</dbReference>
<dbReference type="GO" id="GO:0034511">
    <property type="term" value="F:U3 snoRNA binding"/>
    <property type="evidence" value="ECO:0007669"/>
    <property type="project" value="TreeGrafter"/>
</dbReference>
<name>A0AA41VN50_PAPNU</name>
<dbReference type="InterPro" id="IPR030387">
    <property type="entry name" value="G_Bms1/Tsr1_dom"/>
</dbReference>
<keyword evidence="3" id="KW-0539">Nucleus</keyword>
<sequence length="654" mass="74261">MKKRRRRADGHTFLNNKKRRCDDNDHCDDNNTCSVVNSSLSPSTFQQFQHRDAFKHKEPTSINNTTEEDQPPYVVVVHGPPKVGKSVLIKSLLNHFTKQNLSDIPWPFTIVSGKNHRRIQFVECANDINSMIDAAKYADAVIFIFDAVYGFEMVETVEFLNLLNNHGMPKVIGVLTRLDCLADVEKVTEAKKSIIDRFLTETYQEAALFCLSSFNFGLYPDHDIQELASFISAMEFHPLSWRAAHPYLLVDRVEDATPTERVQMDTRCNRDLVLYGYLRGCYFKKGTKVHIAGAGDFLLAGITSLIDPFPLLSVDSVKVPTADVFKFCSSSILYKEAPMEIAGFTPGTHLRCEVHGIPFDMVENHDPYRPILVGGISHAEENAGYMQATIKVHSEQQNLLRSRDPIIVSIGWRRYQTIPIYAMEDCSGRLQMLNYTPKDMPCHAMFWGPLALPNTGAVAVQTLGDNQAAFRILATAVILDCNNAAKIVKRRRRIGTPCKTFKKTAFVKDMFKSNHEIATYEGATIWTASRIRGKVNKQSIYFCAVETKVIERLRRKDSQLRGGIAKCTFEHKIRASDIIYMSAWTQVEVPRFFSPLTATDHIWLVIKARKYSNHYKKKTHRQHRETVVEMGRQRFLVRCLPACCESPTASTTVS</sequence>
<dbReference type="InterPro" id="IPR007034">
    <property type="entry name" value="BMS1_TSR1_C"/>
</dbReference>
<comment type="subcellular location">
    <subcellularLocation>
        <location evidence="1">Nucleus</location>
        <location evidence="1">Nucleolus</location>
    </subcellularLocation>
</comment>